<accession>A0A1G7C230</accession>
<dbReference type="InterPro" id="IPR007295">
    <property type="entry name" value="DUF402"/>
</dbReference>
<dbReference type="Proteomes" id="UP000198949">
    <property type="component" value="Unassembled WGS sequence"/>
</dbReference>
<dbReference type="Pfam" id="PF04167">
    <property type="entry name" value="DUF402"/>
    <property type="match status" value="1"/>
</dbReference>
<reference evidence="3" key="1">
    <citation type="submission" date="2016-10" db="EMBL/GenBank/DDBJ databases">
        <authorList>
            <person name="Varghese N."/>
            <person name="Submissions S."/>
        </authorList>
    </citation>
    <scope>NUCLEOTIDE SEQUENCE [LARGE SCALE GENOMIC DNA]</scope>
    <source>
        <strain evidence="3">CGMCC 4.3516</strain>
    </source>
</reference>
<dbReference type="EMBL" id="FNAD01000018">
    <property type="protein sequence ID" value="SDE32820.1"/>
    <property type="molecule type" value="Genomic_DNA"/>
</dbReference>
<sequence>MTAPGECERVEVMRGGHKPGEPDLFGPLPGVRVGDAVMYEFELPEWIEPWPGLSRLERTFVLLDLGISMANPCWQRAEFPEGNVAENPVTERHSWYVDLITVEREGDRYVFRDLFVDVRVPTDDERHYRLLDLDDLADAVENEAITVEQAVSGLRRWQRFLDRHLHDGGYPSAKWGDFPPAVFDPLRALDAPLAPPVLWEG</sequence>
<evidence type="ECO:0000259" key="1">
    <source>
        <dbReference type="Pfam" id="PF04167"/>
    </source>
</evidence>
<organism evidence="2 3">
    <name type="scientific">Glycomyces harbinensis</name>
    <dbReference type="NCBI Taxonomy" id="58114"/>
    <lineage>
        <taxon>Bacteria</taxon>
        <taxon>Bacillati</taxon>
        <taxon>Actinomycetota</taxon>
        <taxon>Actinomycetes</taxon>
        <taxon>Glycomycetales</taxon>
        <taxon>Glycomycetaceae</taxon>
        <taxon>Glycomyces</taxon>
    </lineage>
</organism>
<dbReference type="STRING" id="58114.SAMN05216270_11880"/>
<name>A0A1G7C230_9ACTN</name>
<dbReference type="InterPro" id="IPR035930">
    <property type="entry name" value="FomD-like_sf"/>
</dbReference>
<protein>
    <recommendedName>
        <fullName evidence="1">DUF402 domain-containing protein</fullName>
    </recommendedName>
</protein>
<keyword evidence="3" id="KW-1185">Reference proteome</keyword>
<dbReference type="RefSeq" id="WP_091039921.1">
    <property type="nucleotide sequence ID" value="NZ_FNAD01000018.1"/>
</dbReference>
<proteinExistence type="predicted"/>
<evidence type="ECO:0000313" key="3">
    <source>
        <dbReference type="Proteomes" id="UP000198949"/>
    </source>
</evidence>
<dbReference type="Gene3D" id="2.40.380.10">
    <property type="entry name" value="FomD-like"/>
    <property type="match status" value="1"/>
</dbReference>
<dbReference type="OrthoDB" id="2604282at2"/>
<feature type="domain" description="DUF402" evidence="1">
    <location>
        <begin position="90"/>
        <end position="160"/>
    </location>
</feature>
<evidence type="ECO:0000313" key="2">
    <source>
        <dbReference type="EMBL" id="SDE32820.1"/>
    </source>
</evidence>
<dbReference type="AlphaFoldDB" id="A0A1G7C230"/>
<gene>
    <name evidence="2" type="ORF">SAMN05216270_11880</name>
</gene>
<dbReference type="SUPFAM" id="SSF159234">
    <property type="entry name" value="FomD-like"/>
    <property type="match status" value="1"/>
</dbReference>